<protein>
    <recommendedName>
        <fullName evidence="1">DUF4326 domain-containing protein</fullName>
    </recommendedName>
</protein>
<evidence type="ECO:0000313" key="2">
    <source>
        <dbReference type="EMBL" id="ACK86301.1"/>
    </source>
</evidence>
<reference evidence="2 3" key="2">
    <citation type="journal article" date="2012" name="J. Bacteriol.">
        <title>Complete genome sequences of six strains of the genus Methylobacterium.</title>
        <authorList>
            <person name="Marx C.J."/>
            <person name="Bringel F."/>
            <person name="Chistoserdova L."/>
            <person name="Moulin L."/>
            <person name="Farhan Ul Haque M."/>
            <person name="Fleischman D.E."/>
            <person name="Gruffaz C."/>
            <person name="Jourand P."/>
            <person name="Knief C."/>
            <person name="Lee M.C."/>
            <person name="Muller E.E."/>
            <person name="Nadalig T."/>
            <person name="Peyraud R."/>
            <person name="Roselli S."/>
            <person name="Russ L."/>
            <person name="Goodwin L.A."/>
            <person name="Ivanova N."/>
            <person name="Kyrpides N."/>
            <person name="Lajus A."/>
            <person name="Land M.L."/>
            <person name="Medigue C."/>
            <person name="Mikhailova N."/>
            <person name="Nolan M."/>
            <person name="Woyke T."/>
            <person name="Stolyar S."/>
            <person name="Vorholt J.A."/>
            <person name="Vuilleumier S."/>
        </authorList>
    </citation>
    <scope>NUCLEOTIDE SEQUENCE [LARGE SCALE GENOMIC DNA]</scope>
    <source>
        <strain evidence="3">CM4 / NCIMB 13688</strain>
        <plasmid evidence="2 3">pCMU01</plasmid>
    </source>
</reference>
<dbReference type="AlphaFoldDB" id="B7L393"/>
<gene>
    <name evidence="2" type="ordered locus">Mchl_5565</name>
</gene>
<dbReference type="HOGENOM" id="CLU_145372_2_0_5"/>
<reference evidence="2 3" key="1">
    <citation type="submission" date="2008-12" db="EMBL/GenBank/DDBJ databases">
        <title>Complete sequence of plasmid1 of Methylobacterium chloromethanicum CM4.</title>
        <authorList>
            <consortium name="US DOE Joint Genome Institute"/>
            <person name="Lucas S."/>
            <person name="Copeland A."/>
            <person name="Lapidus A."/>
            <person name="Glavina del Rio T."/>
            <person name="Dalin E."/>
            <person name="Tice H."/>
            <person name="Bruce D."/>
            <person name="Goodwin L."/>
            <person name="Pitluck S."/>
            <person name="Chertkov O."/>
            <person name="Brettin T."/>
            <person name="Detter J.C."/>
            <person name="Han C."/>
            <person name="Larimer F."/>
            <person name="Land M."/>
            <person name="Hauser L."/>
            <person name="Kyrpides N."/>
            <person name="Mikhailova N."/>
            <person name="Marx C."/>
            <person name="Richardson P."/>
        </authorList>
    </citation>
    <scope>NUCLEOTIDE SEQUENCE [LARGE SCALE GENOMIC DNA]</scope>
    <source>
        <strain evidence="3">CM4 / NCIMB 13688</strain>
        <plasmid evidence="2 3">pCMU01</plasmid>
    </source>
</reference>
<dbReference type="RefSeq" id="WP_012606197.1">
    <property type="nucleotide sequence ID" value="NC_011758.1"/>
</dbReference>
<keyword evidence="2" id="KW-0614">Plasmid</keyword>
<accession>B7L393</accession>
<proteinExistence type="predicted"/>
<name>B7L393_METC4</name>
<dbReference type="Proteomes" id="UP000002385">
    <property type="component" value="Plasmid pCMU01"/>
</dbReference>
<geneLocation type="plasmid" evidence="2 3">
    <name>pCMU01</name>
</geneLocation>
<evidence type="ECO:0000259" key="1">
    <source>
        <dbReference type="Pfam" id="PF14216"/>
    </source>
</evidence>
<dbReference type="KEGG" id="mch:Mchl_5565"/>
<sequence>MCQCRVLNKRHGTWPAGAISIDRGTIWGNPFVIGRDGDRRAVIAKYQRWLADQDHLLRRLDDLRGSDLLCWCAPLACHGDLLKYLVNASRDERVAWWRGVKAAA</sequence>
<dbReference type="Pfam" id="PF14216">
    <property type="entry name" value="DUF4326"/>
    <property type="match status" value="1"/>
</dbReference>
<dbReference type="InterPro" id="IPR025475">
    <property type="entry name" value="DUF4326"/>
</dbReference>
<organism evidence="2 3">
    <name type="scientific">Methylorubrum extorquens (strain CM4 / NCIMB 13688)</name>
    <name type="common">Methylobacterium extorquens</name>
    <dbReference type="NCBI Taxonomy" id="440085"/>
    <lineage>
        <taxon>Bacteria</taxon>
        <taxon>Pseudomonadati</taxon>
        <taxon>Pseudomonadota</taxon>
        <taxon>Alphaproteobacteria</taxon>
        <taxon>Hyphomicrobiales</taxon>
        <taxon>Methylobacteriaceae</taxon>
        <taxon>Methylorubrum</taxon>
    </lineage>
</organism>
<feature type="domain" description="DUF4326" evidence="1">
    <location>
        <begin position="10"/>
        <end position="83"/>
    </location>
</feature>
<evidence type="ECO:0000313" key="3">
    <source>
        <dbReference type="Proteomes" id="UP000002385"/>
    </source>
</evidence>
<dbReference type="EMBL" id="CP001299">
    <property type="protein sequence ID" value="ACK86301.1"/>
    <property type="molecule type" value="Genomic_DNA"/>
</dbReference>